<accession>A0A0E9XJF1</accession>
<proteinExistence type="predicted"/>
<name>A0A0E9XJF1_ANGAN</name>
<dbReference type="EMBL" id="GBXM01006001">
    <property type="protein sequence ID" value="JAI02577.1"/>
    <property type="molecule type" value="Transcribed_RNA"/>
</dbReference>
<protein>
    <submittedName>
        <fullName evidence="2">Uncharacterized protein</fullName>
    </submittedName>
</protein>
<evidence type="ECO:0000256" key="1">
    <source>
        <dbReference type="SAM" id="MobiDB-lite"/>
    </source>
</evidence>
<reference evidence="2" key="2">
    <citation type="journal article" date="2015" name="Fish Shellfish Immunol.">
        <title>Early steps in the European eel (Anguilla anguilla)-Vibrio vulnificus interaction in the gills: Role of the RtxA13 toxin.</title>
        <authorList>
            <person name="Callol A."/>
            <person name="Pajuelo D."/>
            <person name="Ebbesson L."/>
            <person name="Teles M."/>
            <person name="MacKenzie S."/>
            <person name="Amaro C."/>
        </authorList>
    </citation>
    <scope>NUCLEOTIDE SEQUENCE</scope>
</reference>
<reference evidence="2" key="1">
    <citation type="submission" date="2014-11" db="EMBL/GenBank/DDBJ databases">
        <authorList>
            <person name="Amaro Gonzalez C."/>
        </authorList>
    </citation>
    <scope>NUCLEOTIDE SEQUENCE</scope>
</reference>
<sequence length="21" mass="2424">MSQINLQKMGPTYIPYNPVQT</sequence>
<feature type="region of interest" description="Disordered" evidence="1">
    <location>
        <begin position="1"/>
        <end position="21"/>
    </location>
</feature>
<dbReference type="AlphaFoldDB" id="A0A0E9XJF1"/>
<evidence type="ECO:0000313" key="2">
    <source>
        <dbReference type="EMBL" id="JAI02577.1"/>
    </source>
</evidence>
<organism evidence="2">
    <name type="scientific">Anguilla anguilla</name>
    <name type="common">European freshwater eel</name>
    <name type="synonym">Muraena anguilla</name>
    <dbReference type="NCBI Taxonomy" id="7936"/>
    <lineage>
        <taxon>Eukaryota</taxon>
        <taxon>Metazoa</taxon>
        <taxon>Chordata</taxon>
        <taxon>Craniata</taxon>
        <taxon>Vertebrata</taxon>
        <taxon>Euteleostomi</taxon>
        <taxon>Actinopterygii</taxon>
        <taxon>Neopterygii</taxon>
        <taxon>Teleostei</taxon>
        <taxon>Anguilliformes</taxon>
        <taxon>Anguillidae</taxon>
        <taxon>Anguilla</taxon>
    </lineage>
</organism>